<gene>
    <name evidence="1" type="ORF">C7I84_23965</name>
</gene>
<sequence length="114" mass="12322">MHQTIYKISPRSLWAEAERRGVFTGAPVDVADGFIHFSTAAQAAETARRHFAGQDDLLLVAVDAARLGEALIYEVSRGGDLFPHLYGPLDLSAVRWVKPLPLGANGHVFPDLGA</sequence>
<dbReference type="RefSeq" id="WP_106774741.1">
    <property type="nucleotide sequence ID" value="NZ_PXYK01000029.1"/>
</dbReference>
<dbReference type="AlphaFoldDB" id="A0A2P7RXB2"/>
<name>A0A2P7RXB2_9HYPH</name>
<dbReference type="Pfam" id="PF06108">
    <property type="entry name" value="DUF952"/>
    <property type="match status" value="1"/>
</dbReference>
<dbReference type="SUPFAM" id="SSF56399">
    <property type="entry name" value="ADP-ribosylation"/>
    <property type="match status" value="1"/>
</dbReference>
<dbReference type="EMBL" id="PXYK01000029">
    <property type="protein sequence ID" value="PSJ54864.1"/>
    <property type="molecule type" value="Genomic_DNA"/>
</dbReference>
<keyword evidence="2" id="KW-1185">Reference proteome</keyword>
<dbReference type="Gene3D" id="3.20.170.20">
    <property type="entry name" value="Protein of unknown function DUF952"/>
    <property type="match status" value="1"/>
</dbReference>
<comment type="caution">
    <text evidence="1">The sequence shown here is derived from an EMBL/GenBank/DDBJ whole genome shotgun (WGS) entry which is preliminary data.</text>
</comment>
<dbReference type="Proteomes" id="UP000241229">
    <property type="component" value="Unassembled WGS sequence"/>
</dbReference>
<dbReference type="PANTHER" id="PTHR34129:SF1">
    <property type="entry name" value="DUF952 DOMAIN-CONTAINING PROTEIN"/>
    <property type="match status" value="1"/>
</dbReference>
<organism evidence="1 2">
    <name type="scientific">Kumtagia ephedrae</name>
    <dbReference type="NCBI Taxonomy" id="2116701"/>
    <lineage>
        <taxon>Bacteria</taxon>
        <taxon>Pseudomonadati</taxon>
        <taxon>Pseudomonadota</taxon>
        <taxon>Alphaproteobacteria</taxon>
        <taxon>Hyphomicrobiales</taxon>
        <taxon>Phyllobacteriaceae</taxon>
        <taxon>Kumtagia</taxon>
    </lineage>
</organism>
<dbReference type="InterPro" id="IPR009297">
    <property type="entry name" value="DUF952"/>
</dbReference>
<evidence type="ECO:0000313" key="2">
    <source>
        <dbReference type="Proteomes" id="UP000241229"/>
    </source>
</evidence>
<evidence type="ECO:0000313" key="1">
    <source>
        <dbReference type="EMBL" id="PSJ54864.1"/>
    </source>
</evidence>
<protein>
    <submittedName>
        <fullName evidence="1">DUF952 domain-containing protein</fullName>
    </submittedName>
</protein>
<dbReference type="PANTHER" id="PTHR34129">
    <property type="entry name" value="BLR1139 PROTEIN"/>
    <property type="match status" value="1"/>
</dbReference>
<reference evidence="1 2" key="1">
    <citation type="submission" date="2018-03" db="EMBL/GenBank/DDBJ databases">
        <title>The draft genome of Mesorhizobium sp. 6GN-30.</title>
        <authorList>
            <person name="Liu L."/>
            <person name="Li L."/>
            <person name="Wang T."/>
            <person name="Zhang X."/>
            <person name="Liang L."/>
        </authorList>
    </citation>
    <scope>NUCLEOTIDE SEQUENCE [LARGE SCALE GENOMIC DNA]</scope>
    <source>
        <strain evidence="1 2">6GN30</strain>
    </source>
</reference>
<dbReference type="OrthoDB" id="9799937at2"/>
<proteinExistence type="predicted"/>
<accession>A0A2P7RXB2</accession>